<evidence type="ECO:0000259" key="3">
    <source>
        <dbReference type="PROSITE" id="PS50115"/>
    </source>
</evidence>
<sequence length="539" mass="57446">MSTHKITNDRNLKILLDIAAQPGNDVCADCKARAPRWASHNLGIFICVNCAAIHRKIGTHVTKVKSLTLDSWTKEQLERMKEMGNLNSNAIYNPNELRHPPPLMLIEDERDSELEKYIRAKYEYKKFFDRHALVASKLGPSRSTSTILPRKPNPTSTTPAGISARPSNASLPSSSAPMAQARSVSQPVPSSLSSAPLQPASRQQQQQQPQQSQQSQQSGLMSASANGTGVWNDLVSLQAPSANSSLPLQYQPPNTANLGPTNPFGAMTGIMNSSIPPGMSGISGMNGNGMAMNGMGYNLANSNTGMGMGPNGLSINPGPPMGLGVNSLFSAGVSPSTNPFQQTQLSATNPFAQQQQPMSASYPLSVSLPFSAVPTGLSTSFMAQQSQQSPLYQSQPSPMIPHVQMQMQSLQSPTPMFSPSPQNPNPIQQQQQNQFQFSGPMQQGGHSPQPQIQMSTTPQPPMSSTPQLQGQQFMSPSPQLQMGVGAGPGMGTGMGMGVGMGMTGHSMQQTQMFTAGGPWAQQQSTMFATPGQAQRWGGI</sequence>
<dbReference type="InterPro" id="IPR051718">
    <property type="entry name" value="ARF_GTPase-activating"/>
</dbReference>
<keyword evidence="1" id="KW-0479">Metal-binding</keyword>
<keyword evidence="5" id="KW-1185">Reference proteome</keyword>
<dbReference type="Gene3D" id="1.10.220.150">
    <property type="entry name" value="Arf GTPase activating protein"/>
    <property type="match status" value="1"/>
</dbReference>
<dbReference type="PANTHER" id="PTHR45705">
    <property type="entry name" value="FI20236P1"/>
    <property type="match status" value="1"/>
</dbReference>
<feature type="compositionally biased region" description="Low complexity" evidence="2">
    <location>
        <begin position="163"/>
        <end position="225"/>
    </location>
</feature>
<feature type="region of interest" description="Disordered" evidence="2">
    <location>
        <begin position="406"/>
        <end position="479"/>
    </location>
</feature>
<evidence type="ECO:0000256" key="1">
    <source>
        <dbReference type="PROSITE-ProRule" id="PRU00288"/>
    </source>
</evidence>
<feature type="compositionally biased region" description="Polar residues" evidence="2">
    <location>
        <begin position="468"/>
        <end position="479"/>
    </location>
</feature>
<dbReference type="SMART" id="SM00105">
    <property type="entry name" value="ArfGap"/>
    <property type="match status" value="1"/>
</dbReference>
<evidence type="ECO:0000256" key="2">
    <source>
        <dbReference type="SAM" id="MobiDB-lite"/>
    </source>
</evidence>
<dbReference type="SUPFAM" id="SSF57863">
    <property type="entry name" value="ArfGap/RecO-like zinc finger"/>
    <property type="match status" value="1"/>
</dbReference>
<reference evidence="4" key="1">
    <citation type="submission" date="2022-08" db="EMBL/GenBank/DDBJ databases">
        <title>A Global Phylogenomic Analysis of the Shiitake Genus Lentinula.</title>
        <authorList>
            <consortium name="DOE Joint Genome Institute"/>
            <person name="Sierra-Patev S."/>
            <person name="Min B."/>
            <person name="Naranjo-Ortiz M."/>
            <person name="Looney B."/>
            <person name="Konkel Z."/>
            <person name="Slot J.C."/>
            <person name="Sakamoto Y."/>
            <person name="Steenwyk J.L."/>
            <person name="Rokas A."/>
            <person name="Carro J."/>
            <person name="Camarero S."/>
            <person name="Ferreira P."/>
            <person name="Molpeceres G."/>
            <person name="Ruiz-Duenas F.J."/>
            <person name="Serrano A."/>
            <person name="Henrissat B."/>
            <person name="Drula E."/>
            <person name="Hughes K.W."/>
            <person name="Mata J.L."/>
            <person name="Ishikawa N.K."/>
            <person name="Vargas-Isla R."/>
            <person name="Ushijima S."/>
            <person name="Smith C.A."/>
            <person name="Ahrendt S."/>
            <person name="Andreopoulos W."/>
            <person name="He G."/>
            <person name="Labutti K."/>
            <person name="Lipzen A."/>
            <person name="Ng V."/>
            <person name="Riley R."/>
            <person name="Sandor L."/>
            <person name="Barry K."/>
            <person name="Martinez A.T."/>
            <person name="Xiao Y."/>
            <person name="Gibbons J.G."/>
            <person name="Terashima K."/>
            <person name="Grigoriev I.V."/>
            <person name="Hibbett D.S."/>
        </authorList>
    </citation>
    <scope>NUCLEOTIDE SEQUENCE</scope>
    <source>
        <strain evidence="4">RHP3577 ss4</strain>
    </source>
</reference>
<dbReference type="Proteomes" id="UP001150217">
    <property type="component" value="Unassembled WGS sequence"/>
</dbReference>
<proteinExistence type="predicted"/>
<feature type="compositionally biased region" description="Low complexity" evidence="2">
    <location>
        <begin position="425"/>
        <end position="443"/>
    </location>
</feature>
<name>A0ABQ8V2N6_9AGAR</name>
<gene>
    <name evidence="4" type="ORF">C8R41DRAFT_857399</name>
</gene>
<feature type="domain" description="Arf-GAP" evidence="3">
    <location>
        <begin position="9"/>
        <end position="127"/>
    </location>
</feature>
<keyword evidence="1" id="KW-0863">Zinc-finger</keyword>
<protein>
    <recommendedName>
        <fullName evidence="3">Arf-GAP domain-containing protein</fullName>
    </recommendedName>
</protein>
<comment type="caution">
    <text evidence="4">The sequence shown here is derived from an EMBL/GenBank/DDBJ whole genome shotgun (WGS) entry which is preliminary data.</text>
</comment>
<dbReference type="InterPro" id="IPR001164">
    <property type="entry name" value="ArfGAP_dom"/>
</dbReference>
<feature type="region of interest" description="Disordered" evidence="2">
    <location>
        <begin position="139"/>
        <end position="227"/>
    </location>
</feature>
<dbReference type="PRINTS" id="PR00405">
    <property type="entry name" value="REVINTRACTNG"/>
</dbReference>
<dbReference type="InterPro" id="IPR037278">
    <property type="entry name" value="ARFGAP/RecO"/>
</dbReference>
<dbReference type="CDD" id="cd08204">
    <property type="entry name" value="ArfGap"/>
    <property type="match status" value="1"/>
</dbReference>
<organism evidence="4 5">
    <name type="scientific">Lentinula lateritia</name>
    <dbReference type="NCBI Taxonomy" id="40482"/>
    <lineage>
        <taxon>Eukaryota</taxon>
        <taxon>Fungi</taxon>
        <taxon>Dikarya</taxon>
        <taxon>Basidiomycota</taxon>
        <taxon>Agaricomycotina</taxon>
        <taxon>Agaricomycetes</taxon>
        <taxon>Agaricomycetidae</taxon>
        <taxon>Agaricales</taxon>
        <taxon>Marasmiineae</taxon>
        <taxon>Omphalotaceae</taxon>
        <taxon>Lentinula</taxon>
    </lineage>
</organism>
<dbReference type="PROSITE" id="PS50115">
    <property type="entry name" value="ARFGAP"/>
    <property type="match status" value="1"/>
</dbReference>
<dbReference type="EMBL" id="JANVFT010000119">
    <property type="protein sequence ID" value="KAJ4466027.1"/>
    <property type="molecule type" value="Genomic_DNA"/>
</dbReference>
<dbReference type="PANTHER" id="PTHR45705:SF1">
    <property type="entry name" value="FI20236P1"/>
    <property type="match status" value="1"/>
</dbReference>
<dbReference type="Pfam" id="PF01412">
    <property type="entry name" value="ArfGap"/>
    <property type="match status" value="1"/>
</dbReference>
<evidence type="ECO:0000313" key="5">
    <source>
        <dbReference type="Proteomes" id="UP001150217"/>
    </source>
</evidence>
<accession>A0ABQ8V2N6</accession>
<evidence type="ECO:0000313" key="4">
    <source>
        <dbReference type="EMBL" id="KAJ4466027.1"/>
    </source>
</evidence>
<dbReference type="InterPro" id="IPR038508">
    <property type="entry name" value="ArfGAP_dom_sf"/>
</dbReference>
<feature type="compositionally biased region" description="Polar residues" evidence="2">
    <location>
        <begin position="406"/>
        <end position="415"/>
    </location>
</feature>
<feature type="compositionally biased region" description="Polar residues" evidence="2">
    <location>
        <begin position="141"/>
        <end position="160"/>
    </location>
</feature>
<keyword evidence="1" id="KW-0862">Zinc</keyword>